<gene>
    <name evidence="1" type="ORF">C8N42_105250</name>
</gene>
<dbReference type="Proteomes" id="UP000244077">
    <property type="component" value="Unassembled WGS sequence"/>
</dbReference>
<evidence type="ECO:0000313" key="1">
    <source>
        <dbReference type="EMBL" id="PTQ73549.1"/>
    </source>
</evidence>
<dbReference type="AlphaFoldDB" id="A0A2T5HPR2"/>
<reference evidence="1 2" key="1">
    <citation type="submission" date="2018-04" db="EMBL/GenBank/DDBJ databases">
        <title>Genomic Encyclopedia of Archaeal and Bacterial Type Strains, Phase II (KMG-II): from individual species to whole genera.</title>
        <authorList>
            <person name="Goeker M."/>
        </authorList>
    </citation>
    <scope>NUCLEOTIDE SEQUENCE [LARGE SCALE GENOMIC DNA]</scope>
    <source>
        <strain evidence="1 2">DSM 100434</strain>
    </source>
</reference>
<organism evidence="1 2">
    <name type="scientific">Celeribacter persicus</name>
    <dbReference type="NCBI Taxonomy" id="1651082"/>
    <lineage>
        <taxon>Bacteria</taxon>
        <taxon>Pseudomonadati</taxon>
        <taxon>Pseudomonadota</taxon>
        <taxon>Alphaproteobacteria</taxon>
        <taxon>Rhodobacterales</taxon>
        <taxon>Roseobacteraceae</taxon>
        <taxon>Celeribacter</taxon>
    </lineage>
</organism>
<dbReference type="RefSeq" id="WP_245890009.1">
    <property type="nucleotide sequence ID" value="NZ_QAOH01000005.1"/>
</dbReference>
<comment type="caution">
    <text evidence="1">The sequence shown here is derived from an EMBL/GenBank/DDBJ whole genome shotgun (WGS) entry which is preliminary data.</text>
</comment>
<sequence>MPTLKWIGKDAVEHHHAEVPYRLVHCDGEFSPVIQTRATFWFRATISKP</sequence>
<name>A0A2T5HPR2_9RHOB</name>
<accession>A0A2T5HPR2</accession>
<keyword evidence="2" id="KW-1185">Reference proteome</keyword>
<protein>
    <submittedName>
        <fullName evidence="1">Uncharacterized protein</fullName>
    </submittedName>
</protein>
<proteinExistence type="predicted"/>
<dbReference type="EMBL" id="QAOH01000005">
    <property type="protein sequence ID" value="PTQ73549.1"/>
    <property type="molecule type" value="Genomic_DNA"/>
</dbReference>
<evidence type="ECO:0000313" key="2">
    <source>
        <dbReference type="Proteomes" id="UP000244077"/>
    </source>
</evidence>